<dbReference type="AlphaFoldDB" id="A0A7C4TDN4"/>
<organism evidence="1">
    <name type="scientific">candidate division WOR-3 bacterium</name>
    <dbReference type="NCBI Taxonomy" id="2052148"/>
    <lineage>
        <taxon>Bacteria</taxon>
        <taxon>Bacteria division WOR-3</taxon>
    </lineage>
</organism>
<dbReference type="PIRSF" id="PIRSF004944">
    <property type="entry name" value="UCP004944_hydrls"/>
    <property type="match status" value="1"/>
</dbReference>
<dbReference type="InterPro" id="IPR036866">
    <property type="entry name" value="RibonucZ/Hydroxyglut_hydro"/>
</dbReference>
<dbReference type="InterPro" id="IPR014426">
    <property type="entry name" value="UPF0282_hydrls"/>
</dbReference>
<comment type="caution">
    <text evidence="1">The sequence shown here is derived from an EMBL/GenBank/DDBJ whole genome shotgun (WGS) entry which is preliminary data.</text>
</comment>
<dbReference type="Gene3D" id="3.60.15.10">
    <property type="entry name" value="Ribonuclease Z/Hydroxyacylglutathione hydrolase-like"/>
    <property type="match status" value="1"/>
</dbReference>
<dbReference type="NCBIfam" id="NF003287">
    <property type="entry name" value="PRK04286.1-1"/>
    <property type="match status" value="1"/>
</dbReference>
<dbReference type="InterPro" id="IPR050114">
    <property type="entry name" value="UPF0173_UPF0282_UlaG_hydrolase"/>
</dbReference>
<accession>A0A7C4TDN4</accession>
<dbReference type="HAMAP" id="MF_01406">
    <property type="entry name" value="UPF0282"/>
    <property type="match status" value="1"/>
</dbReference>
<dbReference type="PANTHER" id="PTHR43546">
    <property type="entry name" value="UPF0173 METAL-DEPENDENT HYDROLASE MJ1163-RELATED"/>
    <property type="match status" value="1"/>
</dbReference>
<dbReference type="EMBL" id="DTGZ01000175">
    <property type="protein sequence ID" value="HGV98486.1"/>
    <property type="molecule type" value="Genomic_DNA"/>
</dbReference>
<proteinExistence type="inferred from homology"/>
<reference evidence="1" key="1">
    <citation type="journal article" date="2020" name="mSystems">
        <title>Genome- and Community-Level Interaction Insights into Carbon Utilization and Element Cycling Functions of Hydrothermarchaeota in Hydrothermal Sediment.</title>
        <authorList>
            <person name="Zhou Z."/>
            <person name="Liu Y."/>
            <person name="Xu W."/>
            <person name="Pan J."/>
            <person name="Luo Z.H."/>
            <person name="Li M."/>
        </authorList>
    </citation>
    <scope>NUCLEOTIDE SEQUENCE [LARGE SCALE GENOMIC DNA]</scope>
    <source>
        <strain evidence="1">SpSt-774</strain>
    </source>
</reference>
<sequence length="291" mass="33844">MKILPVAFDSLGARSMATYVETKDIRVFIDPGVRLSPDRYSLPPHQIELKTLAKLWEEIKRWVLLSDIVIVTHYHYDHHNPDEPEIYDKKELFIKNPREFINESQRKRAEYFLARIEDYASSINIADGKNITIGSTKVTFSEPVYHGISGKLGYVILVLIEEDSKFLFSSDVQGPLNEEAVRFIIKNNPKTLFLDGPPTYLLGTYYKNAEIERALENIKTIIKETEVENLVIDHHLPRDLNWCNYINFIKDIKGKTIVQTAARFRNEEENLLEARRKDLYEKKLPVVDNYG</sequence>
<protein>
    <submittedName>
        <fullName evidence="1">Uncharacterized protein</fullName>
    </submittedName>
</protein>
<dbReference type="PANTHER" id="PTHR43546:SF4">
    <property type="entry name" value="UPF0282 PROTEIN MJ1629"/>
    <property type="match status" value="1"/>
</dbReference>
<evidence type="ECO:0000313" key="1">
    <source>
        <dbReference type="EMBL" id="HGV98486.1"/>
    </source>
</evidence>
<name>A0A7C4TDN4_UNCW3</name>
<dbReference type="SUPFAM" id="SSF56281">
    <property type="entry name" value="Metallo-hydrolase/oxidoreductase"/>
    <property type="match status" value="1"/>
</dbReference>
<gene>
    <name evidence="1" type="ORF">ENV60_09365</name>
</gene>